<keyword evidence="1 3" id="KW-0378">Hydrolase</keyword>
<dbReference type="Pfam" id="PF00326">
    <property type="entry name" value="Peptidase_S9"/>
    <property type="match status" value="1"/>
</dbReference>
<evidence type="ECO:0000259" key="2">
    <source>
        <dbReference type="Pfam" id="PF00326"/>
    </source>
</evidence>
<proteinExistence type="predicted"/>
<dbReference type="SUPFAM" id="SSF82171">
    <property type="entry name" value="DPP6 N-terminal domain-like"/>
    <property type="match status" value="1"/>
</dbReference>
<dbReference type="EMBL" id="BOPH01000031">
    <property type="protein sequence ID" value="GIJ67794.1"/>
    <property type="molecule type" value="Genomic_DNA"/>
</dbReference>
<evidence type="ECO:0000256" key="1">
    <source>
        <dbReference type="ARBA" id="ARBA00022801"/>
    </source>
</evidence>
<dbReference type="PROSITE" id="PS00708">
    <property type="entry name" value="PRO_ENDOPEP_SER"/>
    <property type="match status" value="1"/>
</dbReference>
<evidence type="ECO:0000313" key="4">
    <source>
        <dbReference type="Proteomes" id="UP000635606"/>
    </source>
</evidence>
<dbReference type="InterPro" id="IPR001375">
    <property type="entry name" value="Peptidase_S9_cat"/>
</dbReference>
<dbReference type="GO" id="GO:0004252">
    <property type="term" value="F:serine-type endopeptidase activity"/>
    <property type="evidence" value="ECO:0007669"/>
    <property type="project" value="InterPro"/>
</dbReference>
<dbReference type="PANTHER" id="PTHR42776:SF27">
    <property type="entry name" value="DIPEPTIDYL PEPTIDASE FAMILY MEMBER 6"/>
    <property type="match status" value="1"/>
</dbReference>
<dbReference type="GO" id="GO:0006508">
    <property type="term" value="P:proteolysis"/>
    <property type="evidence" value="ECO:0007669"/>
    <property type="project" value="InterPro"/>
</dbReference>
<dbReference type="AlphaFoldDB" id="A0A8J4EAQ8"/>
<dbReference type="Gene3D" id="3.40.50.1820">
    <property type="entry name" value="alpha/beta hydrolase"/>
    <property type="match status" value="1"/>
</dbReference>
<comment type="caution">
    <text evidence="3">The sequence shown here is derived from an EMBL/GenBank/DDBJ whole genome shotgun (WGS) entry which is preliminary data.</text>
</comment>
<evidence type="ECO:0000313" key="3">
    <source>
        <dbReference type="EMBL" id="GIJ67794.1"/>
    </source>
</evidence>
<gene>
    <name evidence="3" type="ORF">Voc01_027110</name>
</gene>
<sequence>MTDWRDRFRAPQIWLASPARHHPDRWLVVASQDGSTTQLFVWDAASDRLDARTGDPLNVLDGWIDPAGRYVHHLRDEQGSEFGHLVRVPVDGGDTEDLTPDLPPYTLRGVGFDGDGSLVVINPVNPDGFALYAIPEGGEPRLLYRDTWETWGALASARGDLAACWSTARAKGVRQYTLLVLDTTTGDLVAELDDGPETSIVGTVFSQVDGDDRVVATTTRTGVSRPLVWNPRTGERTDIDLPDVDGDVVALDWSPDAGRILLCGLAGAQRLYSYDVATATVTALDHPPGTYHDPIAGGARYDPAGNIVGLRQTAVAAPSIVELDGATGRQRRVLLAAGAAPPGRPWRSVTFESADGATVQAWVAVPEGTGPFPTILETHGGPHYIAYEKYDPGAQAFLDNGYAWISVNYRGSVGFGRDFTEKIWGDMGHWELADMAAAHEWVVREGIARPDRIFAFGASYGGYLTLFALGRRPDLWAGGVGIVAEADLVASYAEVSDALKAAMRGWMRGTPEERPEAWARSSPITYVADFAAPALVIQARNDSRIGVTQMEDFERRMREHGKELDLVWLDGGHQSFGPDTMVLCWERTLAFLDGIRRDKELDN</sequence>
<feature type="domain" description="Peptidase S9 prolyl oligopeptidase catalytic" evidence="2">
    <location>
        <begin position="395"/>
        <end position="593"/>
    </location>
</feature>
<dbReference type="PANTHER" id="PTHR42776">
    <property type="entry name" value="SERINE PEPTIDASE S9 FAMILY MEMBER"/>
    <property type="match status" value="1"/>
</dbReference>
<name>A0A8J4EAQ8_9ACTN</name>
<dbReference type="RefSeq" id="WP_203927731.1">
    <property type="nucleotide sequence ID" value="NZ_BOPH01000031.1"/>
</dbReference>
<accession>A0A8J4EAQ8</accession>
<protein>
    <submittedName>
        <fullName evidence="3">Peptide hydrolase</fullName>
    </submittedName>
</protein>
<dbReference type="InterPro" id="IPR029058">
    <property type="entry name" value="AB_hydrolase_fold"/>
</dbReference>
<dbReference type="InterPro" id="IPR002471">
    <property type="entry name" value="Pept_S9_AS"/>
</dbReference>
<reference evidence="3" key="1">
    <citation type="submission" date="2021-01" db="EMBL/GenBank/DDBJ databases">
        <title>Whole genome shotgun sequence of Virgisporangium ochraceum NBRC 16418.</title>
        <authorList>
            <person name="Komaki H."/>
            <person name="Tamura T."/>
        </authorList>
    </citation>
    <scope>NUCLEOTIDE SEQUENCE</scope>
    <source>
        <strain evidence="3">NBRC 16418</strain>
    </source>
</reference>
<dbReference type="Proteomes" id="UP000635606">
    <property type="component" value="Unassembled WGS sequence"/>
</dbReference>
<organism evidence="3 4">
    <name type="scientific">Virgisporangium ochraceum</name>
    <dbReference type="NCBI Taxonomy" id="65505"/>
    <lineage>
        <taxon>Bacteria</taxon>
        <taxon>Bacillati</taxon>
        <taxon>Actinomycetota</taxon>
        <taxon>Actinomycetes</taxon>
        <taxon>Micromonosporales</taxon>
        <taxon>Micromonosporaceae</taxon>
        <taxon>Virgisporangium</taxon>
    </lineage>
</organism>
<keyword evidence="4" id="KW-1185">Reference proteome</keyword>
<dbReference type="InterPro" id="IPR015943">
    <property type="entry name" value="WD40/YVTN_repeat-like_dom_sf"/>
</dbReference>
<dbReference type="Gene3D" id="2.130.10.10">
    <property type="entry name" value="YVTN repeat-like/Quinoprotein amine dehydrogenase"/>
    <property type="match status" value="1"/>
</dbReference>
<dbReference type="SUPFAM" id="SSF53474">
    <property type="entry name" value="alpha/beta-Hydrolases"/>
    <property type="match status" value="1"/>
</dbReference>